<comment type="caution">
    <text evidence="1">The sequence shown here is derived from an EMBL/GenBank/DDBJ whole genome shotgun (WGS) entry which is preliminary data.</text>
</comment>
<reference evidence="1 2" key="1">
    <citation type="journal article" date="2022" name="Plant J.">
        <title>Chromosome-level genome of Camellia lanceoleosa provides a valuable resource for understanding genome evolution and self-incompatibility.</title>
        <authorList>
            <person name="Gong W."/>
            <person name="Xiao S."/>
            <person name="Wang L."/>
            <person name="Liao Z."/>
            <person name="Chang Y."/>
            <person name="Mo W."/>
            <person name="Hu G."/>
            <person name="Li W."/>
            <person name="Zhao G."/>
            <person name="Zhu H."/>
            <person name="Hu X."/>
            <person name="Ji K."/>
            <person name="Xiang X."/>
            <person name="Song Q."/>
            <person name="Yuan D."/>
            <person name="Jin S."/>
            <person name="Zhang L."/>
        </authorList>
    </citation>
    <scope>NUCLEOTIDE SEQUENCE [LARGE SCALE GENOMIC DNA]</scope>
    <source>
        <strain evidence="1">SQ_2022a</strain>
    </source>
</reference>
<evidence type="ECO:0000313" key="2">
    <source>
        <dbReference type="Proteomes" id="UP001060215"/>
    </source>
</evidence>
<sequence>MSKSSQFPSCFRPPNTTTTSAAANHHSMTAAPPTSSNPNLTTSVYKTNLGLFTLTWSHTLLGRSLHLHLPLHPPLTATLPPPPSSSDPSFHLLLKPFNFWIKKGSKKLKINTATPKTIQIFWDLSKAQFGSRPEPQSGFYIAAVDGGAMTLLAGDSIDQAYAKTRASNSKPRRTQSMVLRREHVYGINKLYTTKASFGGKSRDISIDCRVNGDQKLCFSVDQERVLEIKHLKWKFRGNERIEVDGFSIQVSWDVYNWLFEDGNNGYALFMFKFEKLGFDDDEEEDDEINQSNEMNGWSQQSCGFGFEKQKMMRKSLLRTARSSLSSSSSSVSSASSSGCSSVMEWASVEENELMSPSGFSLMVYAWKS</sequence>
<name>A0ACC0FJ06_9ERIC</name>
<proteinExistence type="predicted"/>
<gene>
    <name evidence="1" type="ORF">LOK49_LG13G02730</name>
</gene>
<evidence type="ECO:0000313" key="1">
    <source>
        <dbReference type="EMBL" id="KAI7988689.1"/>
    </source>
</evidence>
<protein>
    <submittedName>
        <fullName evidence="1">Uncharacterized protein</fullName>
    </submittedName>
</protein>
<accession>A0ACC0FJ06</accession>
<dbReference type="Proteomes" id="UP001060215">
    <property type="component" value="Chromosome 14"/>
</dbReference>
<dbReference type="EMBL" id="CM045771">
    <property type="protein sequence ID" value="KAI7988689.1"/>
    <property type="molecule type" value="Genomic_DNA"/>
</dbReference>
<organism evidence="1 2">
    <name type="scientific">Camellia lanceoleosa</name>
    <dbReference type="NCBI Taxonomy" id="1840588"/>
    <lineage>
        <taxon>Eukaryota</taxon>
        <taxon>Viridiplantae</taxon>
        <taxon>Streptophyta</taxon>
        <taxon>Embryophyta</taxon>
        <taxon>Tracheophyta</taxon>
        <taxon>Spermatophyta</taxon>
        <taxon>Magnoliopsida</taxon>
        <taxon>eudicotyledons</taxon>
        <taxon>Gunneridae</taxon>
        <taxon>Pentapetalae</taxon>
        <taxon>asterids</taxon>
        <taxon>Ericales</taxon>
        <taxon>Theaceae</taxon>
        <taxon>Camellia</taxon>
    </lineage>
</organism>
<keyword evidence="2" id="KW-1185">Reference proteome</keyword>